<evidence type="ECO:0000256" key="4">
    <source>
        <dbReference type="ARBA" id="ARBA00023163"/>
    </source>
</evidence>
<gene>
    <name evidence="7" type="ORF">TRITD_7Bv1G218320</name>
</gene>
<dbReference type="PANTHER" id="PTHR31391">
    <property type="entry name" value="B3 DOMAIN-CONTAINING PROTEIN OS11G0197600-RELATED"/>
    <property type="match status" value="1"/>
</dbReference>
<protein>
    <recommendedName>
        <fullName evidence="6">TF-B3 domain-containing protein</fullName>
    </recommendedName>
</protein>
<dbReference type="SMART" id="SM01019">
    <property type="entry name" value="B3"/>
    <property type="match status" value="3"/>
</dbReference>
<organism evidence="7 8">
    <name type="scientific">Triticum turgidum subsp. durum</name>
    <name type="common">Durum wheat</name>
    <name type="synonym">Triticum durum</name>
    <dbReference type="NCBI Taxonomy" id="4567"/>
    <lineage>
        <taxon>Eukaryota</taxon>
        <taxon>Viridiplantae</taxon>
        <taxon>Streptophyta</taxon>
        <taxon>Embryophyta</taxon>
        <taxon>Tracheophyta</taxon>
        <taxon>Spermatophyta</taxon>
        <taxon>Magnoliopsida</taxon>
        <taxon>Liliopsida</taxon>
        <taxon>Poales</taxon>
        <taxon>Poaceae</taxon>
        <taxon>BOP clade</taxon>
        <taxon>Pooideae</taxon>
        <taxon>Triticodae</taxon>
        <taxon>Triticeae</taxon>
        <taxon>Triticinae</taxon>
        <taxon>Triticum</taxon>
    </lineage>
</organism>
<dbReference type="Pfam" id="PF02362">
    <property type="entry name" value="B3"/>
    <property type="match status" value="2"/>
</dbReference>
<keyword evidence="8" id="KW-1185">Reference proteome</keyword>
<dbReference type="SUPFAM" id="SSF101936">
    <property type="entry name" value="DNA-binding pseudobarrel domain"/>
    <property type="match status" value="3"/>
</dbReference>
<keyword evidence="3" id="KW-0238">DNA-binding</keyword>
<dbReference type="GO" id="GO:0003677">
    <property type="term" value="F:DNA binding"/>
    <property type="evidence" value="ECO:0007669"/>
    <property type="project" value="UniProtKB-KW"/>
</dbReference>
<dbReference type="Proteomes" id="UP000324705">
    <property type="component" value="Chromosome 7B"/>
</dbReference>
<keyword evidence="4" id="KW-0804">Transcription</keyword>
<dbReference type="InterPro" id="IPR044837">
    <property type="entry name" value="REM16-like"/>
</dbReference>
<comment type="subcellular location">
    <subcellularLocation>
        <location evidence="1">Nucleus</location>
    </subcellularLocation>
</comment>
<keyword evidence="5" id="KW-0539">Nucleus</keyword>
<dbReference type="EMBL" id="LT934124">
    <property type="protein sequence ID" value="VAI93165.1"/>
    <property type="molecule type" value="Genomic_DNA"/>
</dbReference>
<dbReference type="CDD" id="cd10017">
    <property type="entry name" value="B3_DNA"/>
    <property type="match status" value="2"/>
</dbReference>
<dbReference type="InterPro" id="IPR015300">
    <property type="entry name" value="DNA-bd_pseudobarrel_sf"/>
</dbReference>
<dbReference type="Gramene" id="TRITD7Bv1G218320.1">
    <property type="protein sequence ID" value="TRITD7Bv1G218320.1"/>
    <property type="gene ID" value="TRITD7Bv1G218320"/>
</dbReference>
<feature type="domain" description="TF-B3" evidence="6">
    <location>
        <begin position="44"/>
        <end position="138"/>
    </location>
</feature>
<evidence type="ECO:0000313" key="7">
    <source>
        <dbReference type="EMBL" id="VAI93165.1"/>
    </source>
</evidence>
<evidence type="ECO:0000256" key="3">
    <source>
        <dbReference type="ARBA" id="ARBA00023125"/>
    </source>
</evidence>
<feature type="domain" description="TF-B3" evidence="6">
    <location>
        <begin position="458"/>
        <end position="522"/>
    </location>
</feature>
<reference evidence="7 8" key="1">
    <citation type="submission" date="2017-09" db="EMBL/GenBank/DDBJ databases">
        <authorList>
            <consortium name="International Durum Wheat Genome Sequencing Consortium (IDWGSC)"/>
            <person name="Milanesi L."/>
        </authorList>
    </citation>
    <scope>NUCLEOTIDE SEQUENCE [LARGE SCALE GENOMIC DNA]</scope>
    <source>
        <strain evidence="8">cv. Svevo</strain>
    </source>
</reference>
<evidence type="ECO:0000256" key="2">
    <source>
        <dbReference type="ARBA" id="ARBA00023015"/>
    </source>
</evidence>
<dbReference type="PROSITE" id="PS50863">
    <property type="entry name" value="B3"/>
    <property type="match status" value="2"/>
</dbReference>
<sequence length="526" mass="58409">MEPAGCDCGGGAGAGGWGCEMDGCEECVAWWMQHCYWNHATGGRRQFIVRASDGFRDGVCIPQEAARQLRNMLPESEPIKLEAPDGHMYDVEFRKFGGICLATGWLKFVDANHIQEGDSILFDYCGGSSFKVHIFTSSAGHESSQQPPDIFTAVPPSSPLDCVLNEQVGHHPVNFQRSTEFGYTTFPGTCVTQAQEKKVLELAENSMRSEFPLHVAAVNKRNTNEDCYVYIPLRLLDNFTEEITIQLETHGNNTLYSVGASKHSDDQIILQSGLNIFVASHHIQENDLIIFRSKGKDRLDILVLDPSGCEKASCFAMGDSSNLREVREDSVEIVDKEQPPPTVIDLSSDDDEVMGEDMRKSCRSQKAVPAHKTHDRASGNLEVGVGPSQRPYILSLGVTLPKQVEKKVEEKVQSILSELPIFVKVMTISCIDGVGSYGCALSFCQEYICASLRGRKGTLFLQLEGRERKWRTNLSVGGKSLTSGWKEFATDNNLEVGDVCLFQMQKGITRSHTMTVYLIRKWETEL</sequence>
<evidence type="ECO:0000256" key="1">
    <source>
        <dbReference type="ARBA" id="ARBA00004123"/>
    </source>
</evidence>
<name>A0A9R1ACR8_TRITD</name>
<dbReference type="AlphaFoldDB" id="A0A9R1ACR8"/>
<evidence type="ECO:0000256" key="5">
    <source>
        <dbReference type="ARBA" id="ARBA00023242"/>
    </source>
</evidence>
<proteinExistence type="predicted"/>
<dbReference type="GO" id="GO:0005634">
    <property type="term" value="C:nucleus"/>
    <property type="evidence" value="ECO:0007669"/>
    <property type="project" value="UniProtKB-SubCell"/>
</dbReference>
<accession>A0A9R1ACR8</accession>
<evidence type="ECO:0000313" key="8">
    <source>
        <dbReference type="Proteomes" id="UP000324705"/>
    </source>
</evidence>
<dbReference type="Gene3D" id="2.40.330.10">
    <property type="entry name" value="DNA-binding pseudobarrel domain"/>
    <property type="match status" value="3"/>
</dbReference>
<keyword evidence="2" id="KW-0805">Transcription regulation</keyword>
<evidence type="ECO:0000259" key="6">
    <source>
        <dbReference type="PROSITE" id="PS50863"/>
    </source>
</evidence>
<dbReference type="PANTHER" id="PTHR31391:SF106">
    <property type="entry name" value="B3 DOMAIN-CONTAINING PROTEIN OS01G0723500"/>
    <property type="match status" value="1"/>
</dbReference>
<dbReference type="InterPro" id="IPR003340">
    <property type="entry name" value="B3_DNA-bd"/>
</dbReference>